<comment type="caution">
    <text evidence="3">The sequence shown here is derived from an EMBL/GenBank/DDBJ whole genome shotgun (WGS) entry which is preliminary data.</text>
</comment>
<evidence type="ECO:0000256" key="2">
    <source>
        <dbReference type="SAM" id="MobiDB-lite"/>
    </source>
</evidence>
<dbReference type="Pfam" id="PF12013">
    <property type="entry name" value="OrsD"/>
    <property type="match status" value="1"/>
</dbReference>
<dbReference type="InterPro" id="IPR022698">
    <property type="entry name" value="OrsD"/>
</dbReference>
<dbReference type="Pfam" id="PF09729">
    <property type="entry name" value="Gti1_Pac2"/>
    <property type="match status" value="1"/>
</dbReference>
<dbReference type="GO" id="GO:0003677">
    <property type="term" value="F:DNA binding"/>
    <property type="evidence" value="ECO:0007669"/>
    <property type="project" value="TreeGrafter"/>
</dbReference>
<dbReference type="PANTHER" id="PTHR28027:SF2">
    <property type="entry name" value="TRANSCRIPTIONAL REGULATOR MIT1"/>
    <property type="match status" value="1"/>
</dbReference>
<feature type="compositionally biased region" description="Polar residues" evidence="2">
    <location>
        <begin position="185"/>
        <end position="196"/>
    </location>
</feature>
<dbReference type="AlphaFoldDB" id="A0A2U3DQA7"/>
<proteinExistence type="inferred from homology"/>
<feature type="region of interest" description="Disordered" evidence="2">
    <location>
        <begin position="178"/>
        <end position="214"/>
    </location>
</feature>
<name>A0A2U3DQA7_PURLI</name>
<feature type="region of interest" description="Disordered" evidence="2">
    <location>
        <begin position="415"/>
        <end position="437"/>
    </location>
</feature>
<organism evidence="3 4">
    <name type="scientific">Purpureocillium lilacinum</name>
    <name type="common">Paecilomyces lilacinus</name>
    <dbReference type="NCBI Taxonomy" id="33203"/>
    <lineage>
        <taxon>Eukaryota</taxon>
        <taxon>Fungi</taxon>
        <taxon>Dikarya</taxon>
        <taxon>Ascomycota</taxon>
        <taxon>Pezizomycotina</taxon>
        <taxon>Sordariomycetes</taxon>
        <taxon>Hypocreomycetidae</taxon>
        <taxon>Hypocreales</taxon>
        <taxon>Ophiocordycipitaceae</taxon>
        <taxon>Purpureocillium</taxon>
    </lineage>
</organism>
<dbReference type="InterPro" id="IPR018608">
    <property type="entry name" value="Gti1/Pac2"/>
</dbReference>
<dbReference type="Proteomes" id="UP000245956">
    <property type="component" value="Unassembled WGS sequence"/>
</dbReference>
<evidence type="ECO:0000256" key="1">
    <source>
        <dbReference type="ARBA" id="ARBA00008359"/>
    </source>
</evidence>
<evidence type="ECO:0000313" key="4">
    <source>
        <dbReference type="Proteomes" id="UP000245956"/>
    </source>
</evidence>
<sequence>MTSDAMKHGALPSPSPVYDRPAESGFISSNSLTMRRKAPKLSNRRDGDANVADQDGQHKHIWEPCIRRKMQTSEDHSTPLVPTWHGHVASTLDALVLFESALSGRIDRIRRRPYNRERQEIIKSGSVFIYEEHATGIKRWTDGLSWSPSRILGNFLIYRELDNTFEAGGRNRAIRKKRVAGGSSGSVSMTKGASRSDNGDVLVQGRDSTKNPERSLVGSLVNSYRFKKNGLVKKTISITFRGVPHHLVSYYGVDDVLQGNLLNPFEDDSLLAVAPSIELLMSQNFRAPVNEFEHNPYGTLLSTYGIVGEFCGSDSNLERAWTDSMQPKTGSSYPTLARYPTPHNLQLSTATVATRRIVSWPTKPFQVAKHYRHAVVRIQRLRQTTMSQRSQVELSAPISRGWIKQLSRMRSICKGKPNPLEASGANQELSKPRSDARAEEYKIMRKKVGKSRIGSRSLAGQKNVVFGLSTEKVAPGLHANVSGVFLVGLRRDASRQNDAKMGCVVTGPAIRSTRSSKSLQKPLIPLAMDPFVHLPNYSIIVCRISEYACVADEVGTHLRTRHSGLPLAERRAVVQAVQSISKAHCRDKHGWQNPRTRGRPSSTDAPMIGFPWRENVHCQRFFPAGAGNRWLEVDSNAGRQTNARDKSSVVLDLPKRGAAPSVDVVAHIDKVLSREHQYQNAVKQPRLSDNAMGDDTFAARTLWLERTQWPARRSLTAEYVIGQGPCEGDPDVGSPLEDEQRIWYILSALDLVIDRCEETVRHTNRKLLCWLVSSRINVCSPKQFALLAEESSRRRYRVVWKRFLAFVFRAYRLEREIQVRETKVNINSQLMNMLEQVWQHPALRCVADSKHPWPLASDHQLSTWNDSTNGSLSGPNGVQQDASADDVDFSSEVVFDDTVEMSNDDDSDSDDDELGDNLDDEHCTIIDDVDGCSLLNNRVHDTNREIESRSVSIPGQEATTCAYEKFLELLSN</sequence>
<dbReference type="PANTHER" id="PTHR28027">
    <property type="entry name" value="TRANSCRIPTIONAL REGULATOR MIT1"/>
    <property type="match status" value="1"/>
</dbReference>
<gene>
    <name evidence="3" type="ORF">PCL_10487</name>
</gene>
<comment type="similarity">
    <text evidence="1">Belongs to the MIT1/WOR1 family.</text>
</comment>
<feature type="region of interest" description="Disordered" evidence="2">
    <location>
        <begin position="1"/>
        <end position="54"/>
    </location>
</feature>
<reference evidence="3 4" key="1">
    <citation type="journal article" date="2016" name="Front. Microbiol.">
        <title>Genome and transcriptome sequences reveal the specific parasitism of the nematophagous Purpureocillium lilacinum 36-1.</title>
        <authorList>
            <person name="Xie J."/>
            <person name="Li S."/>
            <person name="Mo C."/>
            <person name="Xiao X."/>
            <person name="Peng D."/>
            <person name="Wang G."/>
            <person name="Xiao Y."/>
        </authorList>
    </citation>
    <scope>NUCLEOTIDE SEQUENCE [LARGE SCALE GENOMIC DNA]</scope>
    <source>
        <strain evidence="3 4">36-1</strain>
    </source>
</reference>
<evidence type="ECO:0000313" key="3">
    <source>
        <dbReference type="EMBL" id="PWI64419.1"/>
    </source>
</evidence>
<accession>A0A2U3DQA7</accession>
<protein>
    <submittedName>
        <fullName evidence="3">Uncharacterized protein</fullName>
    </submittedName>
</protein>
<feature type="region of interest" description="Disordered" evidence="2">
    <location>
        <begin position="898"/>
        <end position="919"/>
    </location>
</feature>
<dbReference type="EMBL" id="LCWV01000064">
    <property type="protein sequence ID" value="PWI64419.1"/>
    <property type="molecule type" value="Genomic_DNA"/>
</dbReference>